<reference evidence="2" key="1">
    <citation type="journal article" date="2023" name="Science">
        <title>Genome structures resolve the early diversification of teleost fishes.</title>
        <authorList>
            <person name="Parey E."/>
            <person name="Louis A."/>
            <person name="Montfort J."/>
            <person name="Bouchez O."/>
            <person name="Roques C."/>
            <person name="Iampietro C."/>
            <person name="Lluch J."/>
            <person name="Castinel A."/>
            <person name="Donnadieu C."/>
            <person name="Desvignes T."/>
            <person name="Floi Bucao C."/>
            <person name="Jouanno E."/>
            <person name="Wen M."/>
            <person name="Mejri S."/>
            <person name="Dirks R."/>
            <person name="Jansen H."/>
            <person name="Henkel C."/>
            <person name="Chen W.J."/>
            <person name="Zahm M."/>
            <person name="Cabau C."/>
            <person name="Klopp C."/>
            <person name="Thompson A.W."/>
            <person name="Robinson-Rechavi M."/>
            <person name="Braasch I."/>
            <person name="Lecointre G."/>
            <person name="Bobe J."/>
            <person name="Postlethwait J.H."/>
            <person name="Berthelot C."/>
            <person name="Roest Crollius H."/>
            <person name="Guiguen Y."/>
        </authorList>
    </citation>
    <scope>NUCLEOTIDE SEQUENCE</scope>
    <source>
        <strain evidence="2">NC1722</strain>
    </source>
</reference>
<name>A0AAD7W5G5_9TELE</name>
<evidence type="ECO:0000313" key="2">
    <source>
        <dbReference type="EMBL" id="KAJ8385001.1"/>
    </source>
</evidence>
<dbReference type="AlphaFoldDB" id="A0AAD7W5G5"/>
<gene>
    <name evidence="2" type="ORF">AAFF_G00196670</name>
</gene>
<feature type="compositionally biased region" description="Basic and acidic residues" evidence="1">
    <location>
        <begin position="15"/>
        <end position="31"/>
    </location>
</feature>
<keyword evidence="3" id="KW-1185">Reference proteome</keyword>
<feature type="compositionally biased region" description="Polar residues" evidence="1">
    <location>
        <begin position="67"/>
        <end position="77"/>
    </location>
</feature>
<feature type="compositionally biased region" description="Basic and acidic residues" evidence="1">
    <location>
        <begin position="78"/>
        <end position="105"/>
    </location>
</feature>
<accession>A0AAD7W5G5</accession>
<protein>
    <submittedName>
        <fullName evidence="2">Uncharacterized protein</fullName>
    </submittedName>
</protein>
<comment type="caution">
    <text evidence="2">The sequence shown here is derived from an EMBL/GenBank/DDBJ whole genome shotgun (WGS) entry which is preliminary data.</text>
</comment>
<feature type="region of interest" description="Disordered" evidence="1">
    <location>
        <begin position="140"/>
        <end position="190"/>
    </location>
</feature>
<organism evidence="2 3">
    <name type="scientific">Aldrovandia affinis</name>
    <dbReference type="NCBI Taxonomy" id="143900"/>
    <lineage>
        <taxon>Eukaryota</taxon>
        <taxon>Metazoa</taxon>
        <taxon>Chordata</taxon>
        <taxon>Craniata</taxon>
        <taxon>Vertebrata</taxon>
        <taxon>Euteleostomi</taxon>
        <taxon>Actinopterygii</taxon>
        <taxon>Neopterygii</taxon>
        <taxon>Teleostei</taxon>
        <taxon>Notacanthiformes</taxon>
        <taxon>Halosauridae</taxon>
        <taxon>Aldrovandia</taxon>
    </lineage>
</organism>
<evidence type="ECO:0000313" key="3">
    <source>
        <dbReference type="Proteomes" id="UP001221898"/>
    </source>
</evidence>
<evidence type="ECO:0000256" key="1">
    <source>
        <dbReference type="SAM" id="MobiDB-lite"/>
    </source>
</evidence>
<proteinExistence type="predicted"/>
<feature type="region of interest" description="Disordered" evidence="1">
    <location>
        <begin position="1"/>
        <end position="105"/>
    </location>
</feature>
<sequence length="190" mass="20222">MSPSRCVTKEASPQPRREQPAPSRPGERSADRPAPASQRPQSRGRDRDPNVLHTGGGRGPSCPPSNPGTSFPHITTATRKDTLSERRGNRPTDRRLPPGSRDQRLLKGYVAPLTAPAAEQGILGPGHVIAVVLGDDNCPSRAEQGTDPVKGRFGSVGSGRRGGRTHAAGGGPQQTQEHIPEEEEEEEEEG</sequence>
<dbReference type="EMBL" id="JAINUG010000261">
    <property type="protein sequence ID" value="KAJ8385001.1"/>
    <property type="molecule type" value="Genomic_DNA"/>
</dbReference>
<feature type="compositionally biased region" description="Acidic residues" evidence="1">
    <location>
        <begin position="180"/>
        <end position="190"/>
    </location>
</feature>
<dbReference type="Proteomes" id="UP001221898">
    <property type="component" value="Unassembled WGS sequence"/>
</dbReference>